<accession>A0A0S7BLY2</accession>
<dbReference type="PANTHER" id="PTHR42867:SF1">
    <property type="entry name" value="MEMBRANE PROTEIN-RELATED"/>
    <property type="match status" value="1"/>
</dbReference>
<gene>
    <name evidence="2" type="ORF">ATC1_131341</name>
</gene>
<sequence>MSEKKLPSYGGQALIEGVLMRGSNHVVASMRAPDGHIEVIHEELGGIYKSWIKKVPVLRGLLVLWDSLGLGMRFLTMSANIQTGEDEKIEGPQMVLTLLASFGIAILFFFIAPAWIAQIIENKLNLAQWVSNTFEGLLRLAVVVAYMVLVSRMEEIKRVFRYHGAEHKTINAFDQGLEITIENVREQSRLHPRCGTAFMVTVVIISIVLFIIIGPFTNTLAARLISRILLIPVIAGVSYEYIQWSARHLKNPFVKFLYYPNLMVQKITTADPDDSMLECAINSFNIMIDYENRKEEDFALK</sequence>
<reference evidence="2" key="1">
    <citation type="journal article" date="2015" name="Genome Announc.">
        <title>Draft Genome Sequence of Anaerolineae Strain TC1, a Novel Isolate from a Methanogenic Wastewater Treatment System.</title>
        <authorList>
            <person name="Matsuura N."/>
            <person name="Tourlousse D.M."/>
            <person name="Sun L."/>
            <person name="Toyonaga M."/>
            <person name="Kuroda K."/>
            <person name="Ohashi A."/>
            <person name="Cruz R."/>
            <person name="Yamaguchi T."/>
            <person name="Sekiguchi Y."/>
        </authorList>
    </citation>
    <scope>NUCLEOTIDE SEQUENCE [LARGE SCALE GENOMIC DNA]</scope>
    <source>
        <strain evidence="2">TC1</strain>
    </source>
</reference>
<evidence type="ECO:0000256" key="1">
    <source>
        <dbReference type="SAM" id="Phobius"/>
    </source>
</evidence>
<dbReference type="EMBL" id="DF968181">
    <property type="protein sequence ID" value="GAP41354.1"/>
    <property type="molecule type" value="Genomic_DNA"/>
</dbReference>
<dbReference type="STRING" id="1678840.ATC1_131341"/>
<proteinExistence type="predicted"/>
<dbReference type="Proteomes" id="UP000053370">
    <property type="component" value="Unassembled WGS sequence"/>
</dbReference>
<protein>
    <submittedName>
        <fullName evidence="2">Uncharacterized conserved protein YqhQ</fullName>
    </submittedName>
</protein>
<name>A0A0S7BLY2_9CHLR</name>
<dbReference type="RefSeq" id="WP_062282380.1">
    <property type="nucleotide sequence ID" value="NZ_DF968181.1"/>
</dbReference>
<evidence type="ECO:0000313" key="3">
    <source>
        <dbReference type="Proteomes" id="UP000053370"/>
    </source>
</evidence>
<feature type="transmembrane region" description="Helical" evidence="1">
    <location>
        <begin position="220"/>
        <end position="242"/>
    </location>
</feature>
<dbReference type="PATRIC" id="fig|1678840.3.peg.2799"/>
<dbReference type="AlphaFoldDB" id="A0A0S7BLY2"/>
<feature type="transmembrane region" description="Helical" evidence="1">
    <location>
        <begin position="136"/>
        <end position="153"/>
    </location>
</feature>
<keyword evidence="1" id="KW-1133">Transmembrane helix</keyword>
<keyword evidence="3" id="KW-1185">Reference proteome</keyword>
<keyword evidence="1" id="KW-0812">Transmembrane</keyword>
<dbReference type="PANTHER" id="PTHR42867">
    <property type="entry name" value="MEMBRANE PROTEIN-RELATED"/>
    <property type="match status" value="1"/>
</dbReference>
<dbReference type="OrthoDB" id="9784805at2"/>
<dbReference type="Pfam" id="PF07136">
    <property type="entry name" value="DUF1385"/>
    <property type="match status" value="1"/>
</dbReference>
<organism evidence="2">
    <name type="scientific">Flexilinea flocculi</name>
    <dbReference type="NCBI Taxonomy" id="1678840"/>
    <lineage>
        <taxon>Bacteria</taxon>
        <taxon>Bacillati</taxon>
        <taxon>Chloroflexota</taxon>
        <taxon>Anaerolineae</taxon>
        <taxon>Anaerolineales</taxon>
        <taxon>Anaerolineaceae</taxon>
        <taxon>Flexilinea</taxon>
    </lineage>
</organism>
<keyword evidence="1" id="KW-0472">Membrane</keyword>
<dbReference type="InterPro" id="IPR010787">
    <property type="entry name" value="DUF1385"/>
</dbReference>
<feature type="transmembrane region" description="Helical" evidence="1">
    <location>
        <begin position="95"/>
        <end position="116"/>
    </location>
</feature>
<feature type="transmembrane region" description="Helical" evidence="1">
    <location>
        <begin position="195"/>
        <end position="214"/>
    </location>
</feature>
<evidence type="ECO:0000313" key="2">
    <source>
        <dbReference type="EMBL" id="GAP41354.1"/>
    </source>
</evidence>